<dbReference type="Pfam" id="PF04509">
    <property type="entry name" value="CheC"/>
    <property type="match status" value="1"/>
</dbReference>
<evidence type="ECO:0000259" key="3">
    <source>
        <dbReference type="Pfam" id="PF04509"/>
    </source>
</evidence>
<dbReference type="RefSeq" id="WP_343756415.1">
    <property type="nucleotide sequence ID" value="NZ_BAAACW010000136.1"/>
</dbReference>
<dbReference type="InterPro" id="IPR007597">
    <property type="entry name" value="CheC"/>
</dbReference>
<evidence type="ECO:0000256" key="2">
    <source>
        <dbReference type="ARBA" id="ARBA00022801"/>
    </source>
</evidence>
<dbReference type="PANTHER" id="PTHR43693">
    <property type="entry name" value="PROTEIN PHOSPHATASE CHEZ"/>
    <property type="match status" value="1"/>
</dbReference>
<sequence length="198" mass="22055">MVNEKQLLRYDALQEIANIGGGHAATSLSKMIGKRVGMDVPFLRLLPYDEVFAGIQSDETVVRAVLSEVVGQEYGVFLFVIPLDESDKLAELLLPEEVAIDFELANSAIKELSNILVQSFLQAVMQMINKPLIASLPSLTVDLFGSILSSVYMEQYQFSDEIFIMKNKFYSMGHVIEGSLYFVPKPTVLEKLLDELGI</sequence>
<comment type="caution">
    <text evidence="4">The sequence shown here is derived from an EMBL/GenBank/DDBJ whole genome shotgun (WGS) entry which is preliminary data.</text>
</comment>
<dbReference type="CDD" id="cd17909">
    <property type="entry name" value="CheC_ClassI"/>
    <property type="match status" value="1"/>
</dbReference>
<protein>
    <submittedName>
        <fullName evidence="4">Chemotaxis protein CheC</fullName>
    </submittedName>
</protein>
<dbReference type="EMBL" id="BAAACW010000136">
    <property type="protein sequence ID" value="GAA0368991.1"/>
    <property type="molecule type" value="Genomic_DNA"/>
</dbReference>
<dbReference type="Gene3D" id="3.40.1550.10">
    <property type="entry name" value="CheC-like"/>
    <property type="match status" value="1"/>
</dbReference>
<accession>A0ABN0XNW1</accession>
<dbReference type="InterPro" id="IPR028976">
    <property type="entry name" value="CheC-like_sf"/>
</dbReference>
<evidence type="ECO:0000256" key="1">
    <source>
        <dbReference type="ARBA" id="ARBA00022500"/>
    </source>
</evidence>
<gene>
    <name evidence="4" type="ORF">GCM10008932_20820</name>
</gene>
<feature type="domain" description="CheC-like protein" evidence="3">
    <location>
        <begin position="11"/>
        <end position="42"/>
    </location>
</feature>
<keyword evidence="2" id="KW-0378">Hydrolase</keyword>
<dbReference type="PANTHER" id="PTHR43693:SF1">
    <property type="entry name" value="PROTEIN PHOSPHATASE CHEZ"/>
    <property type="match status" value="1"/>
</dbReference>
<proteinExistence type="predicted"/>
<organism evidence="4 5">
    <name type="scientific">Alkalibacterium iburiense</name>
    <dbReference type="NCBI Taxonomy" id="290589"/>
    <lineage>
        <taxon>Bacteria</taxon>
        <taxon>Bacillati</taxon>
        <taxon>Bacillota</taxon>
        <taxon>Bacilli</taxon>
        <taxon>Lactobacillales</taxon>
        <taxon>Carnobacteriaceae</taxon>
        <taxon>Alkalibacterium</taxon>
    </lineage>
</organism>
<name>A0ABN0XNW1_9LACT</name>
<dbReference type="SUPFAM" id="SSF103039">
    <property type="entry name" value="CheC-like"/>
    <property type="match status" value="1"/>
</dbReference>
<keyword evidence="5" id="KW-1185">Reference proteome</keyword>
<dbReference type="Proteomes" id="UP001501166">
    <property type="component" value="Unassembled WGS sequence"/>
</dbReference>
<keyword evidence="1" id="KW-0145">Chemotaxis</keyword>
<reference evidence="4 5" key="1">
    <citation type="journal article" date="2019" name="Int. J. Syst. Evol. Microbiol.">
        <title>The Global Catalogue of Microorganisms (GCM) 10K type strain sequencing project: providing services to taxonomists for standard genome sequencing and annotation.</title>
        <authorList>
            <consortium name="The Broad Institute Genomics Platform"/>
            <consortium name="The Broad Institute Genome Sequencing Center for Infectious Disease"/>
            <person name="Wu L."/>
            <person name="Ma J."/>
        </authorList>
    </citation>
    <scope>NUCLEOTIDE SEQUENCE [LARGE SCALE GENOMIC DNA]</scope>
    <source>
        <strain evidence="4 5">JCM 12662</strain>
    </source>
</reference>
<evidence type="ECO:0000313" key="5">
    <source>
        <dbReference type="Proteomes" id="UP001501166"/>
    </source>
</evidence>
<dbReference type="InterPro" id="IPR050992">
    <property type="entry name" value="CheZ_family_phosphatases"/>
</dbReference>
<evidence type="ECO:0000313" key="4">
    <source>
        <dbReference type="EMBL" id="GAA0368991.1"/>
    </source>
</evidence>